<dbReference type="Pfam" id="PF09279">
    <property type="entry name" value="EF-hand_like"/>
    <property type="match status" value="1"/>
</dbReference>
<feature type="domain" description="PI-PLC Y-box" evidence="11">
    <location>
        <begin position="560"/>
        <end position="678"/>
    </location>
</feature>
<keyword evidence="3" id="KW-0106">Calcium</keyword>
<evidence type="ECO:0000259" key="11">
    <source>
        <dbReference type="PROSITE" id="PS50008"/>
    </source>
</evidence>
<reference evidence="13" key="1">
    <citation type="submission" date="2021-02" db="EMBL/GenBank/DDBJ databases">
        <authorList>
            <person name="Nowell W R."/>
        </authorList>
    </citation>
    <scope>NUCLEOTIDE SEQUENCE</scope>
</reference>
<dbReference type="InterPro" id="IPR015359">
    <property type="entry name" value="PLC_EF-hand-like"/>
</dbReference>
<organism evidence="13 14">
    <name type="scientific">Rotaria sordida</name>
    <dbReference type="NCBI Taxonomy" id="392033"/>
    <lineage>
        <taxon>Eukaryota</taxon>
        <taxon>Metazoa</taxon>
        <taxon>Spiralia</taxon>
        <taxon>Gnathifera</taxon>
        <taxon>Rotifera</taxon>
        <taxon>Eurotatoria</taxon>
        <taxon>Bdelloidea</taxon>
        <taxon>Philodinida</taxon>
        <taxon>Philodinidae</taxon>
        <taxon>Rotaria</taxon>
    </lineage>
</organism>
<dbReference type="PRINTS" id="PR00390">
    <property type="entry name" value="PHPHLIPASEC"/>
</dbReference>
<evidence type="ECO:0000256" key="1">
    <source>
        <dbReference type="ARBA" id="ARBA00001913"/>
    </source>
</evidence>
<dbReference type="PROSITE" id="PS50004">
    <property type="entry name" value="C2"/>
    <property type="match status" value="1"/>
</dbReference>
<dbReference type="InterPro" id="IPR011993">
    <property type="entry name" value="PH-like_dom_sf"/>
</dbReference>
<dbReference type="InterPro" id="IPR035892">
    <property type="entry name" value="C2_domain_sf"/>
</dbReference>
<feature type="domain" description="EF-hand" evidence="12">
    <location>
        <begin position="152"/>
        <end position="187"/>
    </location>
</feature>
<keyword evidence="4 8" id="KW-0442">Lipid degradation</keyword>
<dbReference type="InterPro" id="IPR001711">
    <property type="entry name" value="PLipase_C_Pinositol-sp_Y"/>
</dbReference>
<dbReference type="CDD" id="cd00275">
    <property type="entry name" value="C2_PLC_like"/>
    <property type="match status" value="1"/>
</dbReference>
<comment type="caution">
    <text evidence="13">The sequence shown here is derived from an EMBL/GenBank/DDBJ whole genome shotgun (WGS) entry which is preliminary data.</text>
</comment>
<dbReference type="Pfam" id="PF00168">
    <property type="entry name" value="C2"/>
    <property type="match status" value="1"/>
</dbReference>
<feature type="domain" description="PH" evidence="9">
    <location>
        <begin position="107"/>
        <end position="140"/>
    </location>
</feature>
<dbReference type="GO" id="GO:0035556">
    <property type="term" value="P:intracellular signal transduction"/>
    <property type="evidence" value="ECO:0007669"/>
    <property type="project" value="InterPro"/>
</dbReference>
<evidence type="ECO:0000259" key="9">
    <source>
        <dbReference type="PROSITE" id="PS50003"/>
    </source>
</evidence>
<comment type="cofactor">
    <cofactor evidence="1">
        <name>Ca(2+)</name>
        <dbReference type="ChEBI" id="CHEBI:29108"/>
    </cofactor>
</comment>
<dbReference type="PROSITE" id="PS50003">
    <property type="entry name" value="PH_DOMAIN"/>
    <property type="match status" value="1"/>
</dbReference>
<feature type="domain" description="C2" evidence="10">
    <location>
        <begin position="675"/>
        <end position="806"/>
    </location>
</feature>
<evidence type="ECO:0000259" key="12">
    <source>
        <dbReference type="PROSITE" id="PS50222"/>
    </source>
</evidence>
<dbReference type="PANTHER" id="PTHR10336">
    <property type="entry name" value="PHOSPHOINOSITIDE-SPECIFIC PHOSPHOLIPASE C FAMILY PROTEIN"/>
    <property type="match status" value="1"/>
</dbReference>
<dbReference type="InterPro" id="IPR002048">
    <property type="entry name" value="EF_hand_dom"/>
</dbReference>
<dbReference type="GO" id="GO:0016042">
    <property type="term" value="P:lipid catabolic process"/>
    <property type="evidence" value="ECO:0007669"/>
    <property type="project" value="UniProtKB-KW"/>
</dbReference>
<evidence type="ECO:0000256" key="4">
    <source>
        <dbReference type="ARBA" id="ARBA00022963"/>
    </source>
</evidence>
<protein>
    <recommendedName>
        <fullName evidence="2 8">Phosphoinositide phospholipase C</fullName>
        <ecNumber evidence="2 8">3.1.4.11</ecNumber>
    </recommendedName>
</protein>
<dbReference type="PANTHER" id="PTHR10336:SF209">
    <property type="entry name" value="PHOSPHOINOSITIDE PHOSPHOLIPASE C"/>
    <property type="match status" value="1"/>
</dbReference>
<evidence type="ECO:0000256" key="6">
    <source>
        <dbReference type="ARBA" id="ARBA00023224"/>
    </source>
</evidence>
<dbReference type="Gene3D" id="2.30.29.30">
    <property type="entry name" value="Pleckstrin-homology domain (PH domain)/Phosphotyrosine-binding domain (PTB)"/>
    <property type="match status" value="1"/>
</dbReference>
<dbReference type="CDD" id="cd08558">
    <property type="entry name" value="PI-PLCc_eukaryota"/>
    <property type="match status" value="1"/>
</dbReference>
<dbReference type="GO" id="GO:0005509">
    <property type="term" value="F:calcium ion binding"/>
    <property type="evidence" value="ECO:0007669"/>
    <property type="project" value="InterPro"/>
</dbReference>
<dbReference type="SUPFAM" id="SSF47473">
    <property type="entry name" value="EF-hand"/>
    <property type="match status" value="1"/>
</dbReference>
<dbReference type="InterPro" id="IPR000909">
    <property type="entry name" value="PLipase_C_PInositol-sp_X_dom"/>
</dbReference>
<keyword evidence="5 8" id="KW-0443">Lipid metabolism</keyword>
<dbReference type="EC" id="3.1.4.11" evidence="2 8"/>
<dbReference type="SMART" id="SM00239">
    <property type="entry name" value="C2"/>
    <property type="match status" value="1"/>
</dbReference>
<dbReference type="PROSITE" id="PS00018">
    <property type="entry name" value="EF_HAND_1"/>
    <property type="match status" value="1"/>
</dbReference>
<evidence type="ECO:0000256" key="8">
    <source>
        <dbReference type="RuleBase" id="RU361133"/>
    </source>
</evidence>
<evidence type="ECO:0000256" key="3">
    <source>
        <dbReference type="ARBA" id="ARBA00022837"/>
    </source>
</evidence>
<evidence type="ECO:0000256" key="7">
    <source>
        <dbReference type="ARBA" id="ARBA00023674"/>
    </source>
</evidence>
<dbReference type="Gene3D" id="1.10.238.10">
    <property type="entry name" value="EF-hand"/>
    <property type="match status" value="2"/>
</dbReference>
<dbReference type="SUPFAM" id="SSF49562">
    <property type="entry name" value="C2 domain (Calcium/lipid-binding domain, CaLB)"/>
    <property type="match status" value="1"/>
</dbReference>
<keyword evidence="14" id="KW-1185">Reference proteome</keyword>
<dbReference type="SUPFAM" id="SSF50729">
    <property type="entry name" value="PH domain-like"/>
    <property type="match status" value="1"/>
</dbReference>
<dbReference type="InterPro" id="IPR017946">
    <property type="entry name" value="PLC-like_Pdiesterase_TIM-brl"/>
</dbReference>
<dbReference type="Pfam" id="PF16457">
    <property type="entry name" value="PH_12"/>
    <property type="match status" value="1"/>
</dbReference>
<dbReference type="Pfam" id="PF00387">
    <property type="entry name" value="PI-PLC-Y"/>
    <property type="match status" value="1"/>
</dbReference>
<dbReference type="InterPro" id="IPR011992">
    <property type="entry name" value="EF-hand-dom_pair"/>
</dbReference>
<evidence type="ECO:0000313" key="13">
    <source>
        <dbReference type="EMBL" id="CAF0774264.1"/>
    </source>
</evidence>
<gene>
    <name evidence="13" type="ORF">JXQ802_LOCUS2880</name>
</gene>
<dbReference type="SMART" id="SM00149">
    <property type="entry name" value="PLCYc"/>
    <property type="match status" value="1"/>
</dbReference>
<dbReference type="PROSITE" id="PS50008">
    <property type="entry name" value="PIPLC_Y_DOMAIN"/>
    <property type="match status" value="1"/>
</dbReference>
<name>A0A813QWW6_9BILA</name>
<comment type="catalytic activity">
    <reaction evidence="7">
        <text>a 1,2-diacyl-sn-glycero-3-phospho-(1D-myo-inositol-4,5-bisphosphate) + H2O = 1D-myo-inositol 1,4,5-trisphosphate + a 1,2-diacyl-sn-glycerol + H(+)</text>
        <dbReference type="Rhea" id="RHEA:33179"/>
        <dbReference type="ChEBI" id="CHEBI:15377"/>
        <dbReference type="ChEBI" id="CHEBI:15378"/>
        <dbReference type="ChEBI" id="CHEBI:17815"/>
        <dbReference type="ChEBI" id="CHEBI:58456"/>
        <dbReference type="ChEBI" id="CHEBI:203600"/>
        <dbReference type="EC" id="3.1.4.11"/>
    </reaction>
    <physiologicalReaction direction="left-to-right" evidence="7">
        <dbReference type="Rhea" id="RHEA:33180"/>
    </physiologicalReaction>
</comment>
<dbReference type="AlphaFoldDB" id="A0A813QWW6"/>
<accession>A0A813QWW6</accession>
<proteinExistence type="predicted"/>
<dbReference type="PROSITE" id="PS50222">
    <property type="entry name" value="EF_HAND_2"/>
    <property type="match status" value="1"/>
</dbReference>
<evidence type="ECO:0000256" key="5">
    <source>
        <dbReference type="ARBA" id="ARBA00023098"/>
    </source>
</evidence>
<dbReference type="Proteomes" id="UP000663870">
    <property type="component" value="Unassembled WGS sequence"/>
</dbReference>
<dbReference type="InterPro" id="IPR001192">
    <property type="entry name" value="PI-PLC_fam"/>
</dbReference>
<dbReference type="Gene3D" id="2.60.40.150">
    <property type="entry name" value="C2 domain"/>
    <property type="match status" value="1"/>
</dbReference>
<keyword evidence="6" id="KW-0807">Transducer</keyword>
<dbReference type="Gene3D" id="3.20.20.190">
    <property type="entry name" value="Phosphatidylinositol (PI) phosphodiesterase"/>
    <property type="match status" value="1"/>
</dbReference>
<dbReference type="Pfam" id="PF00388">
    <property type="entry name" value="PI-PLC-X"/>
    <property type="match status" value="1"/>
</dbReference>
<dbReference type="InterPro" id="IPR018247">
    <property type="entry name" value="EF_Hand_1_Ca_BS"/>
</dbReference>
<sequence length="825" mass="95638">MDETQWKRIMDNDPSNIASTQQIHIVNILKRRTTFIKYKPNGRTYSRIYYLVLSEDAIHYCGSKHKSKHEACVIKDINQIRPGFTTAVWRKCLEKNKIITDKANLAFSILYNNNSQSLDLLAETEDIRSQWIQGLEFLINRYQSHMRTHREITDKWIWHLFAQADYDQSGQLSRTEVQRLLYTLNIQLNDNEIDLYFDQANIRAGENQLLTYLDKDEFLVFYKYVSQRPELLKIICQFNGSSNEQMAGTLSDYTVIHKLPNVIFRLNTRNNSQPLNLRKSINSKNKHVKSNLRRRSSSITPESTLSSHRAVRKNFLTIEQLKDFLQKEEHMKALSIEDCSRLIVRFEPSIEGRQCEEIGVDGFRLLLLHDEFCIMNPDKIHRIYQDMTQPITDYFIATSHNTYIQGYQVYGDCTAETYVRALRTGCRAVEIDCYDGDNMEPIVYHGNTLTTPIKLQEILNAIALEAFTVSPYPLFLNLENRCSYQQQGVIARLLQDTFKNQLLSKPLIEDFQTLPSPEQLKYKVIIRSRHHSQGQTTTNTKLNRISNQIEQNPNEYHPDLASLLIYCQNVSFTSIPQTLSTQKCYHSISLKESIADDLIAVEVPHHLDLIALTQHHLVRVYPGTIRQNSSNMHPLFYWTYGIQMVALNYQTNDESMCLQHGFFSDNGGCGYLLKPPCLLGKDPSYDPKEKFYEKGKRLQILLISGQHLPKENNSVDDPDISDPYVKICTYGIECDYTEHRTPSIRNNGLNPIWDYKITADIYCPELCLVIFQVRDHDRHGGSSFIGQACIPFNVLQLGYRHIKLKAKNGDYIHGTIFVHVKIDDI</sequence>
<dbReference type="SUPFAM" id="SSF51695">
    <property type="entry name" value="PLC-like phosphodiesterases"/>
    <property type="match status" value="1"/>
</dbReference>
<dbReference type="InterPro" id="IPR000008">
    <property type="entry name" value="C2_dom"/>
</dbReference>
<dbReference type="SMART" id="SM00148">
    <property type="entry name" value="PLCXc"/>
    <property type="match status" value="1"/>
</dbReference>
<keyword evidence="8" id="KW-0378">Hydrolase</keyword>
<dbReference type="PROSITE" id="PS50007">
    <property type="entry name" value="PIPLC_X_DOMAIN"/>
    <property type="match status" value="1"/>
</dbReference>
<evidence type="ECO:0000313" key="14">
    <source>
        <dbReference type="Proteomes" id="UP000663870"/>
    </source>
</evidence>
<evidence type="ECO:0000256" key="2">
    <source>
        <dbReference type="ARBA" id="ARBA00012368"/>
    </source>
</evidence>
<dbReference type="EMBL" id="CAJNOL010000037">
    <property type="protein sequence ID" value="CAF0774264.1"/>
    <property type="molecule type" value="Genomic_DNA"/>
</dbReference>
<evidence type="ECO:0000259" key="10">
    <source>
        <dbReference type="PROSITE" id="PS50004"/>
    </source>
</evidence>
<dbReference type="InterPro" id="IPR001849">
    <property type="entry name" value="PH_domain"/>
</dbReference>
<dbReference type="GO" id="GO:0004435">
    <property type="term" value="F:phosphatidylinositol-4,5-bisphosphate phospholipase C activity"/>
    <property type="evidence" value="ECO:0007669"/>
    <property type="project" value="UniProtKB-EC"/>
</dbReference>